<dbReference type="AlphaFoldDB" id="A0AAD9BWL4"/>
<name>A0AAD9BWL4_DISEL</name>
<reference evidence="1" key="1">
    <citation type="submission" date="2023-04" db="EMBL/GenBank/DDBJ databases">
        <title>Chromosome-level genome of Chaenocephalus aceratus.</title>
        <authorList>
            <person name="Park H."/>
        </authorList>
    </citation>
    <scope>NUCLEOTIDE SEQUENCE</scope>
    <source>
        <strain evidence="1">DE</strain>
        <tissue evidence="1">Muscle</tissue>
    </source>
</reference>
<dbReference type="EMBL" id="JASDAP010000015">
    <property type="protein sequence ID" value="KAK1891747.1"/>
    <property type="molecule type" value="Genomic_DNA"/>
</dbReference>
<evidence type="ECO:0000313" key="1">
    <source>
        <dbReference type="EMBL" id="KAK1891747.1"/>
    </source>
</evidence>
<keyword evidence="2" id="KW-1185">Reference proteome</keyword>
<dbReference type="Proteomes" id="UP001228049">
    <property type="component" value="Unassembled WGS sequence"/>
</dbReference>
<organism evidence="1 2">
    <name type="scientific">Dissostichus eleginoides</name>
    <name type="common">Patagonian toothfish</name>
    <name type="synonym">Dissostichus amissus</name>
    <dbReference type="NCBI Taxonomy" id="100907"/>
    <lineage>
        <taxon>Eukaryota</taxon>
        <taxon>Metazoa</taxon>
        <taxon>Chordata</taxon>
        <taxon>Craniata</taxon>
        <taxon>Vertebrata</taxon>
        <taxon>Euteleostomi</taxon>
        <taxon>Actinopterygii</taxon>
        <taxon>Neopterygii</taxon>
        <taxon>Teleostei</taxon>
        <taxon>Neoteleostei</taxon>
        <taxon>Acanthomorphata</taxon>
        <taxon>Eupercaria</taxon>
        <taxon>Perciformes</taxon>
        <taxon>Notothenioidei</taxon>
        <taxon>Nototheniidae</taxon>
        <taxon>Dissostichus</taxon>
    </lineage>
</organism>
<comment type="caution">
    <text evidence="1">The sequence shown here is derived from an EMBL/GenBank/DDBJ whole genome shotgun (WGS) entry which is preliminary data.</text>
</comment>
<evidence type="ECO:0000313" key="2">
    <source>
        <dbReference type="Proteomes" id="UP001228049"/>
    </source>
</evidence>
<accession>A0AAD9BWL4</accession>
<protein>
    <submittedName>
        <fullName evidence="1">Malformin synthetase mlfA</fullName>
    </submittedName>
</protein>
<gene>
    <name evidence="1" type="ORF">KUDE01_010575</name>
</gene>
<proteinExistence type="predicted"/>
<sequence length="137" mass="15589">MARVLRKGKLEDKFRFNIEGTVIMTIREKPFKSLGKVFDSSLRDTIPIQSTCTELDGWPKSVDKSGLPGKFKSWAFLQDSFCPPHLCISNLHCRNLREEDQQPPWEMAWAAQESEQYSSLWAEQQTANALSIIGGVI</sequence>